<protein>
    <submittedName>
        <fullName evidence="1">Uncharacterized protein</fullName>
    </submittedName>
</protein>
<dbReference type="Proteomes" id="UP000078070">
    <property type="component" value="Chromosome"/>
</dbReference>
<accession>A0A1A9F3L7</accession>
<reference evidence="1 2" key="2">
    <citation type="journal article" date="2018" name="Int. J. Syst. Evol. Microbiol.">
        <title>Marinobacterium aestuarii sp. nov., a benzene-degrading marine bacterium isolated from estuary sediment.</title>
        <authorList>
            <person name="Bae S.S."/>
            <person name="Jung J."/>
            <person name="Chung D."/>
            <person name="Baek K."/>
        </authorList>
    </citation>
    <scope>NUCLEOTIDE SEQUENCE [LARGE SCALE GENOMIC DNA]</scope>
    <source>
        <strain evidence="1 2">ST58-10</strain>
    </source>
</reference>
<name>A0A1A9F3L7_9GAMM</name>
<keyword evidence="2" id="KW-1185">Reference proteome</keyword>
<gene>
    <name evidence="1" type="ORF">A8C75_19720</name>
</gene>
<dbReference type="STRING" id="1821621.A8C75_19720"/>
<evidence type="ECO:0000313" key="2">
    <source>
        <dbReference type="Proteomes" id="UP000078070"/>
    </source>
</evidence>
<dbReference type="KEGG" id="mars:A8C75_19720"/>
<organism evidence="1 2">
    <name type="scientific">Marinobacterium aestuarii</name>
    <dbReference type="NCBI Taxonomy" id="1821621"/>
    <lineage>
        <taxon>Bacteria</taxon>
        <taxon>Pseudomonadati</taxon>
        <taxon>Pseudomonadota</taxon>
        <taxon>Gammaproteobacteria</taxon>
        <taxon>Oceanospirillales</taxon>
        <taxon>Oceanospirillaceae</taxon>
        <taxon>Marinobacterium</taxon>
    </lineage>
</organism>
<reference evidence="2" key="1">
    <citation type="submission" date="2016-05" db="EMBL/GenBank/DDBJ databases">
        <authorList>
            <person name="Baek K."/>
            <person name="Yang S.-J."/>
        </authorList>
    </citation>
    <scope>NUCLEOTIDE SEQUENCE [LARGE SCALE GENOMIC DNA]</scope>
    <source>
        <strain evidence="2">ST58-10</strain>
    </source>
</reference>
<evidence type="ECO:0000313" key="1">
    <source>
        <dbReference type="EMBL" id="ANG64478.1"/>
    </source>
</evidence>
<dbReference type="EMBL" id="CP015839">
    <property type="protein sequence ID" value="ANG64478.1"/>
    <property type="molecule type" value="Genomic_DNA"/>
</dbReference>
<dbReference type="AlphaFoldDB" id="A0A1A9F3L7"/>
<proteinExistence type="predicted"/>
<sequence length="108" mass="12299">MAAALYFGRAPTYRPSRAEILALLQGVLEGTTTWQRWDLYVGMPMRHDPELEAIRLRCLVLQEGDDNEPAAGEGIDGYLFDRAGRERLRSIVDDLTDLIAKDPVYREF</sequence>